<name>A0A0F5FQ38_9HYPH</name>
<dbReference type="EMBL" id="JZEY01000040">
    <property type="protein sequence ID" value="KKB10676.1"/>
    <property type="molecule type" value="Genomic_DNA"/>
</dbReference>
<dbReference type="EMBL" id="JZEY01000040">
    <property type="protein sequence ID" value="KKB10675.1"/>
    <property type="molecule type" value="Genomic_DNA"/>
</dbReference>
<accession>A0A0F5FQ38</accession>
<evidence type="ECO:0000313" key="3">
    <source>
        <dbReference type="Proteomes" id="UP000033649"/>
    </source>
</evidence>
<feature type="non-terminal residue" evidence="1">
    <location>
        <position position="83"/>
    </location>
</feature>
<comment type="caution">
    <text evidence="1">The sequence shown here is derived from an EMBL/GenBank/DDBJ whole genome shotgun (WGS) entry which is preliminary data.</text>
</comment>
<reference evidence="1 3" key="1">
    <citation type="submission" date="2015-03" db="EMBL/GenBank/DDBJ databases">
        <authorList>
            <person name="Hassan Y."/>
            <person name="Lepp D."/>
            <person name="Li X.-Z."/>
            <person name="Zhou T."/>
        </authorList>
    </citation>
    <scope>NUCLEOTIDE SEQUENCE [LARGE SCALE GENOMIC DNA]</scope>
    <source>
        <strain evidence="1 3">IPL18</strain>
    </source>
</reference>
<gene>
    <name evidence="1" type="ORF">VE26_00170</name>
    <name evidence="2" type="ORF">VE26_00175</name>
</gene>
<keyword evidence="3" id="KW-1185">Reference proteome</keyword>
<organism evidence="1 3">
    <name type="scientific">Devosia chinhatensis</name>
    <dbReference type="NCBI Taxonomy" id="429727"/>
    <lineage>
        <taxon>Bacteria</taxon>
        <taxon>Pseudomonadati</taxon>
        <taxon>Pseudomonadota</taxon>
        <taxon>Alphaproteobacteria</taxon>
        <taxon>Hyphomicrobiales</taxon>
        <taxon>Devosiaceae</taxon>
        <taxon>Devosia</taxon>
    </lineage>
</organism>
<evidence type="ECO:0000313" key="1">
    <source>
        <dbReference type="EMBL" id="KKB10675.1"/>
    </source>
</evidence>
<dbReference type="STRING" id="429727.VE26_00170"/>
<dbReference type="AlphaFoldDB" id="A0A0F5FQ38"/>
<protein>
    <submittedName>
        <fullName evidence="1">Uncharacterized protein</fullName>
    </submittedName>
</protein>
<dbReference type="PATRIC" id="fig|429727.3.peg.41"/>
<evidence type="ECO:0000313" key="2">
    <source>
        <dbReference type="EMBL" id="KKB10676.1"/>
    </source>
</evidence>
<dbReference type="Proteomes" id="UP000033649">
    <property type="component" value="Unassembled WGS sequence"/>
</dbReference>
<proteinExistence type="predicted"/>
<sequence>MLQQGGVNSDSLQARLRTAIAWNAVAAQAIMPSLPISALELDQQATQQVSAHPNFDYILNGATINGQGRSAPADTYHANFSVR</sequence>